<comment type="caution">
    <text evidence="2">The sequence shown here is derived from an EMBL/GenBank/DDBJ whole genome shotgun (WGS) entry which is preliminary data.</text>
</comment>
<evidence type="ECO:0000313" key="3">
    <source>
        <dbReference type="Proteomes" id="UP001209553"/>
    </source>
</evidence>
<dbReference type="EMBL" id="JAOPKZ010000001">
    <property type="protein sequence ID" value="MCU5745261.1"/>
    <property type="molecule type" value="Genomic_DNA"/>
</dbReference>
<accession>A0ABT2QMP8</accession>
<dbReference type="RefSeq" id="WP_262853654.1">
    <property type="nucleotide sequence ID" value="NZ_JAOPKZ010000001.1"/>
</dbReference>
<dbReference type="SUPFAM" id="SSF53756">
    <property type="entry name" value="UDP-Glycosyltransferase/glycogen phosphorylase"/>
    <property type="match status" value="1"/>
</dbReference>
<dbReference type="CDD" id="cd03820">
    <property type="entry name" value="GT4_AmsD-like"/>
    <property type="match status" value="1"/>
</dbReference>
<dbReference type="PANTHER" id="PTHR12526">
    <property type="entry name" value="GLYCOSYLTRANSFERASE"/>
    <property type="match status" value="1"/>
</dbReference>
<dbReference type="PANTHER" id="PTHR12526:SF627">
    <property type="entry name" value="D-RHAMNOSYLTRANSFERASE WBPZ"/>
    <property type="match status" value="1"/>
</dbReference>
<dbReference type="Gene3D" id="3.40.50.2000">
    <property type="entry name" value="Glycogen Phosphorylase B"/>
    <property type="match status" value="2"/>
</dbReference>
<dbReference type="InterPro" id="IPR001296">
    <property type="entry name" value="Glyco_trans_1"/>
</dbReference>
<protein>
    <submittedName>
        <fullName evidence="2">Glycosyltransferase family 4 protein</fullName>
    </submittedName>
</protein>
<sequence>MKSITFLMHNIYAMGGTVKAVTQLANTLAQKGHKIEIISVFRAAQKPYFDLDQRIKVTVLVNYQLRPQNAKALLFNRLHKYLGLSQPKLISNHEPGLNQFNHYVEKKIIKAIKHVQTDVLISTRASYNILTATYAPAHLETVGMEHMNLEAYPSAYKEEIIQAYKHLSKITVLTYSDKQTYMKQLTTPVYVIPNMITEPRLKQRKQNVIVSAGRLEYEKGFDLLIKSINKVQSIIRTCNYQVKIFGDGQEKEHLNKMIAQFQLTDIVQINPPTPSLNKELAQSKITVVPSRNEGFGMVILEAMNQESAVVSFKGTSGPESIITHEHDGYLLPYENTDALAHQIKSMTEDETLIDQVVDNGNQTLESYSPSHIYEQFKEMLE</sequence>
<name>A0ABT2QMP8_9STAP</name>
<evidence type="ECO:0000313" key="2">
    <source>
        <dbReference type="EMBL" id="MCU5745261.1"/>
    </source>
</evidence>
<organism evidence="2 3">
    <name type="scientific">Staphylococcus marylandisciuri</name>
    <dbReference type="NCBI Taxonomy" id="2981529"/>
    <lineage>
        <taxon>Bacteria</taxon>
        <taxon>Bacillati</taxon>
        <taxon>Bacillota</taxon>
        <taxon>Bacilli</taxon>
        <taxon>Bacillales</taxon>
        <taxon>Staphylococcaceae</taxon>
        <taxon>Staphylococcus</taxon>
    </lineage>
</organism>
<reference evidence="2 3" key="1">
    <citation type="journal article" date="2023" name="Int. J. Syst. Evol. Microbiol.">
        <title>Streptococcus sciuri sp. nov., Staphylococcus marylandisciuri sp. nov. and Staphylococcus americanisciuri sp. nov., isolated from faeces of eastern grey squirrel (Sciurus carolinensis).</title>
        <authorList>
            <person name="Volokhov D.V."/>
            <person name="Zagorodnyaya T.A."/>
            <person name="Furtak V.A."/>
            <person name="Nattanmai G."/>
            <person name="Randall L."/>
            <person name="Jose S."/>
            <person name="Gao Y."/>
            <person name="Eisenberg T."/>
            <person name="Delmonte P."/>
            <person name="Blom J."/>
            <person name="Mitchell K.K."/>
        </authorList>
    </citation>
    <scope>NUCLEOTIDE SEQUENCE [LARGE SCALE GENOMIC DNA]</scope>
    <source>
        <strain evidence="2 3">SQ8-PEA</strain>
    </source>
</reference>
<evidence type="ECO:0000259" key="1">
    <source>
        <dbReference type="Pfam" id="PF00534"/>
    </source>
</evidence>
<dbReference type="Proteomes" id="UP001209553">
    <property type="component" value="Unassembled WGS sequence"/>
</dbReference>
<gene>
    <name evidence="2" type="ORF">N9R04_00815</name>
</gene>
<dbReference type="Pfam" id="PF00534">
    <property type="entry name" value="Glycos_transf_1"/>
    <property type="match status" value="1"/>
</dbReference>
<keyword evidence="3" id="KW-1185">Reference proteome</keyword>
<feature type="domain" description="Glycosyl transferase family 1" evidence="1">
    <location>
        <begin position="201"/>
        <end position="361"/>
    </location>
</feature>
<proteinExistence type="predicted"/>